<feature type="transmembrane region" description="Helical" evidence="8">
    <location>
        <begin position="137"/>
        <end position="155"/>
    </location>
</feature>
<dbReference type="Proteomes" id="UP000319557">
    <property type="component" value="Chromosome"/>
</dbReference>
<evidence type="ECO:0000313" key="10">
    <source>
        <dbReference type="EMBL" id="QDS89549.1"/>
    </source>
</evidence>
<feature type="transmembrane region" description="Helical" evidence="8">
    <location>
        <begin position="234"/>
        <end position="257"/>
    </location>
</feature>
<sequence>MNGPIAAVDPQPQTTDSESDRGSGVAAPPVRFRSDLQATATYHQGRRYWLVRDPLARQVVRLSESDYQQLQRLDEADPGLVAEAAEQQLLQGVPQTRRESARPSFNPFYIRLPGVDADRLLCWLVPHARWLFGKRAVLFWMAIVGLAAAIVLTQIRQFTHALPSFHAFFGPQNWLPLALTIVGTKVVHELAHGVVCRQFGARCPEIGVLLLCGTPCMYCDVTDSWSLPSRWQRVAVMLAGVYVEAILAAVATLIWWSARVGPVYYGCMNVMFVCGVSTLLFNLNPLMRFDGYYVLSDLVNVPNLRSQAAAAWRSVIVAPLAGDAFRNASPRRPRGARWLVLFHAASTAWRWMAVVAIACWVIAVAETARLLPFGYLAACGLMAAAIVPMFRKMISVARGDDAWMGVNRVRRLILTGAAVALFVVMLVVPLPRRIAATGIVDYADATTLYVRSEGRVDRVDVEFGDRVDNGQPIIQLESPELLNEQIQLVSQSAEASLRVASLRRRALSNPGLLEQWDSQQATAEGLQQRVEYLARQVDQLAIQSTAEGIVLPMIDPDRAAKISLRELRGQHLVEGTKICRIGDPEQLEVVLELDAHTRALIDTGSRVRIRFDQNGIGVVESRVDSISEIRRGDGSAAVGNVETFRIICKLPSTTTPLAGTRVGAHVTVPAETIVQRLARAWRETF</sequence>
<evidence type="ECO:0000256" key="6">
    <source>
        <dbReference type="ARBA" id="ARBA00023136"/>
    </source>
</evidence>
<dbReference type="InterPro" id="IPR008915">
    <property type="entry name" value="Peptidase_M50"/>
</dbReference>
<dbReference type="GO" id="GO:0005737">
    <property type="term" value="C:cytoplasm"/>
    <property type="evidence" value="ECO:0007669"/>
    <property type="project" value="TreeGrafter"/>
</dbReference>
<gene>
    <name evidence="10" type="ORF">EC9_37490</name>
</gene>
<protein>
    <submittedName>
        <fullName evidence="10">Peptidase family M50</fullName>
    </submittedName>
</protein>
<dbReference type="Gene3D" id="2.40.50.100">
    <property type="match status" value="1"/>
</dbReference>
<feature type="domain" description="Peptidase M50" evidence="9">
    <location>
        <begin position="178"/>
        <end position="254"/>
    </location>
</feature>
<comment type="cofactor">
    <cofactor evidence="1">
        <name>Zn(2+)</name>
        <dbReference type="ChEBI" id="CHEBI:29105"/>
    </cofactor>
</comment>
<reference evidence="10 11" key="1">
    <citation type="submission" date="2019-02" db="EMBL/GenBank/DDBJ databases">
        <title>Deep-cultivation of Planctomycetes and their phenomic and genomic characterization uncovers novel biology.</title>
        <authorList>
            <person name="Wiegand S."/>
            <person name="Jogler M."/>
            <person name="Boedeker C."/>
            <person name="Pinto D."/>
            <person name="Vollmers J."/>
            <person name="Rivas-Marin E."/>
            <person name="Kohn T."/>
            <person name="Peeters S.H."/>
            <person name="Heuer A."/>
            <person name="Rast P."/>
            <person name="Oberbeckmann S."/>
            <person name="Bunk B."/>
            <person name="Jeske O."/>
            <person name="Meyerdierks A."/>
            <person name="Storesund J.E."/>
            <person name="Kallscheuer N."/>
            <person name="Luecker S."/>
            <person name="Lage O.M."/>
            <person name="Pohl T."/>
            <person name="Merkel B.J."/>
            <person name="Hornburger P."/>
            <person name="Mueller R.-W."/>
            <person name="Bruemmer F."/>
            <person name="Labrenz M."/>
            <person name="Spormann A.M."/>
            <person name="Op den Camp H."/>
            <person name="Overmann J."/>
            <person name="Amann R."/>
            <person name="Jetten M.S.M."/>
            <person name="Mascher T."/>
            <person name="Medema M.H."/>
            <person name="Devos D.P."/>
            <person name="Kaster A.-K."/>
            <person name="Ovreas L."/>
            <person name="Rohde M."/>
            <person name="Galperin M.Y."/>
            <person name="Jogler C."/>
        </authorList>
    </citation>
    <scope>NUCLEOTIDE SEQUENCE [LARGE SCALE GENOMIC DNA]</scope>
    <source>
        <strain evidence="10 11">EC9</strain>
    </source>
</reference>
<feature type="transmembrane region" description="Helical" evidence="8">
    <location>
        <begin position="338"/>
        <end position="364"/>
    </location>
</feature>
<dbReference type="RefSeq" id="WP_218934235.1">
    <property type="nucleotide sequence ID" value="NZ_CP036261.1"/>
</dbReference>
<evidence type="ECO:0000259" key="9">
    <source>
        <dbReference type="Pfam" id="PF02163"/>
    </source>
</evidence>
<evidence type="ECO:0000313" key="11">
    <source>
        <dbReference type="Proteomes" id="UP000319557"/>
    </source>
</evidence>
<comment type="subcellular location">
    <subcellularLocation>
        <location evidence="2">Endomembrane system</location>
        <topology evidence="2">Multi-pass membrane protein</topology>
    </subcellularLocation>
</comment>
<organism evidence="10 11">
    <name type="scientific">Rosistilla ulvae</name>
    <dbReference type="NCBI Taxonomy" id="1930277"/>
    <lineage>
        <taxon>Bacteria</taxon>
        <taxon>Pseudomonadati</taxon>
        <taxon>Planctomycetota</taxon>
        <taxon>Planctomycetia</taxon>
        <taxon>Pirellulales</taxon>
        <taxon>Pirellulaceae</taxon>
        <taxon>Rosistilla</taxon>
    </lineage>
</organism>
<dbReference type="InterPro" id="IPR001193">
    <property type="entry name" value="MBTPS2"/>
</dbReference>
<dbReference type="EMBL" id="CP036261">
    <property type="protein sequence ID" value="QDS89549.1"/>
    <property type="molecule type" value="Genomic_DNA"/>
</dbReference>
<keyword evidence="4 8" id="KW-0812">Transmembrane</keyword>
<dbReference type="GO" id="GO:0012505">
    <property type="term" value="C:endomembrane system"/>
    <property type="evidence" value="ECO:0007669"/>
    <property type="project" value="UniProtKB-SubCell"/>
</dbReference>
<dbReference type="PANTHER" id="PTHR13325">
    <property type="entry name" value="PROTEASE M50 MEMBRANE-BOUND TRANSCRIPTION FACTOR SITE 2 PROTEASE"/>
    <property type="match status" value="1"/>
</dbReference>
<dbReference type="Pfam" id="PF02163">
    <property type="entry name" value="Peptidase_M50"/>
    <property type="match status" value="1"/>
</dbReference>
<evidence type="ECO:0000256" key="4">
    <source>
        <dbReference type="ARBA" id="ARBA00022692"/>
    </source>
</evidence>
<dbReference type="GO" id="GO:0031293">
    <property type="term" value="P:membrane protein intracellular domain proteolysis"/>
    <property type="evidence" value="ECO:0007669"/>
    <property type="project" value="TreeGrafter"/>
</dbReference>
<dbReference type="GO" id="GO:0004222">
    <property type="term" value="F:metalloendopeptidase activity"/>
    <property type="evidence" value="ECO:0007669"/>
    <property type="project" value="InterPro"/>
</dbReference>
<accession>A0A517M3W2</accession>
<evidence type="ECO:0000256" key="7">
    <source>
        <dbReference type="SAM" id="MobiDB-lite"/>
    </source>
</evidence>
<proteinExistence type="inferred from homology"/>
<name>A0A517M3W2_9BACT</name>
<feature type="region of interest" description="Disordered" evidence="7">
    <location>
        <begin position="1"/>
        <end position="30"/>
    </location>
</feature>
<feature type="transmembrane region" description="Helical" evidence="8">
    <location>
        <begin position="263"/>
        <end position="283"/>
    </location>
</feature>
<dbReference type="PANTHER" id="PTHR13325:SF3">
    <property type="entry name" value="MEMBRANE-BOUND TRANSCRIPTION FACTOR SITE-2 PROTEASE"/>
    <property type="match status" value="1"/>
</dbReference>
<keyword evidence="6 8" id="KW-0472">Membrane</keyword>
<keyword evidence="11" id="KW-1185">Reference proteome</keyword>
<evidence type="ECO:0000256" key="1">
    <source>
        <dbReference type="ARBA" id="ARBA00001947"/>
    </source>
</evidence>
<dbReference type="AlphaFoldDB" id="A0A517M3W2"/>
<evidence type="ECO:0000256" key="5">
    <source>
        <dbReference type="ARBA" id="ARBA00022989"/>
    </source>
</evidence>
<feature type="transmembrane region" description="Helical" evidence="8">
    <location>
        <begin position="411"/>
        <end position="430"/>
    </location>
</feature>
<keyword evidence="5 8" id="KW-1133">Transmembrane helix</keyword>
<evidence type="ECO:0000256" key="3">
    <source>
        <dbReference type="ARBA" id="ARBA00007931"/>
    </source>
</evidence>
<comment type="similarity">
    <text evidence="3">Belongs to the peptidase M50B family.</text>
</comment>
<evidence type="ECO:0000256" key="8">
    <source>
        <dbReference type="SAM" id="Phobius"/>
    </source>
</evidence>
<evidence type="ECO:0000256" key="2">
    <source>
        <dbReference type="ARBA" id="ARBA00004127"/>
    </source>
</evidence>
<dbReference type="KEGG" id="ruv:EC9_37490"/>
<dbReference type="GO" id="GO:0016020">
    <property type="term" value="C:membrane"/>
    <property type="evidence" value="ECO:0007669"/>
    <property type="project" value="InterPro"/>
</dbReference>
<feature type="transmembrane region" description="Helical" evidence="8">
    <location>
        <begin position="370"/>
        <end position="390"/>
    </location>
</feature>